<comment type="caution">
    <text evidence="2">The sequence shown here is derived from an EMBL/GenBank/DDBJ whole genome shotgun (WGS) entry which is preliminary data.</text>
</comment>
<dbReference type="Gene3D" id="3.10.450.710">
    <property type="entry name" value="Tgt2/MlaC"/>
    <property type="match status" value="1"/>
</dbReference>
<protein>
    <submittedName>
        <fullName evidence="2">ABC transporter substrate-binding protein</fullName>
    </submittedName>
</protein>
<keyword evidence="3" id="KW-1185">Reference proteome</keyword>
<evidence type="ECO:0000313" key="2">
    <source>
        <dbReference type="EMBL" id="MBK1842666.1"/>
    </source>
</evidence>
<proteinExistence type="predicted"/>
<dbReference type="InterPro" id="IPR008869">
    <property type="entry name" value="MlaC/ttg2D"/>
</dbReference>
<sequence>MLIRCQFLISAALFGAVVRASAPAVAQSGDVGAGAFIQGLGDEATRTFSAKGRTREQMLERYQALLHKGFDILYIGRWVLGRYRNAATEQLQADYRNRRQQGRYRIIDVMVEGISMGITQRREFGSAIQQNGGKVDGLRQALRQKLG</sequence>
<evidence type="ECO:0000313" key="3">
    <source>
        <dbReference type="Proteomes" id="UP000652760"/>
    </source>
</evidence>
<gene>
    <name evidence="2" type="ORF">JHL17_35260</name>
</gene>
<reference evidence="3" key="1">
    <citation type="submission" date="2021-01" db="EMBL/GenBank/DDBJ databases">
        <title>Genome public.</title>
        <authorList>
            <person name="Liu C."/>
            <person name="Sun Q."/>
        </authorList>
    </citation>
    <scope>NUCLEOTIDE SEQUENCE [LARGE SCALE GENOMIC DNA]</scope>
    <source>
        <strain evidence="3">YIM B02556</strain>
    </source>
</reference>
<dbReference type="Pfam" id="PF05494">
    <property type="entry name" value="MlaC"/>
    <property type="match status" value="1"/>
</dbReference>
<dbReference type="InterPro" id="IPR042245">
    <property type="entry name" value="Tgt2/MlaC_sf"/>
</dbReference>
<accession>A0ABS1FGV5</accession>
<organism evidence="2 3">
    <name type="scientific">Azospirillum endophyticum</name>
    <dbReference type="NCBI Taxonomy" id="2800326"/>
    <lineage>
        <taxon>Bacteria</taxon>
        <taxon>Pseudomonadati</taxon>
        <taxon>Pseudomonadota</taxon>
        <taxon>Alphaproteobacteria</taxon>
        <taxon>Rhodospirillales</taxon>
        <taxon>Azospirillaceae</taxon>
        <taxon>Azospirillum</taxon>
    </lineage>
</organism>
<name>A0ABS1FGV5_9PROT</name>
<feature type="chain" id="PRO_5045442079" evidence="1">
    <location>
        <begin position="27"/>
        <end position="147"/>
    </location>
</feature>
<evidence type="ECO:0000256" key="1">
    <source>
        <dbReference type="SAM" id="SignalP"/>
    </source>
</evidence>
<feature type="signal peptide" evidence="1">
    <location>
        <begin position="1"/>
        <end position="26"/>
    </location>
</feature>
<keyword evidence="1" id="KW-0732">Signal</keyword>
<dbReference type="EMBL" id="JAENHM010000089">
    <property type="protein sequence ID" value="MBK1842666.1"/>
    <property type="molecule type" value="Genomic_DNA"/>
</dbReference>
<dbReference type="Proteomes" id="UP000652760">
    <property type="component" value="Unassembled WGS sequence"/>
</dbReference>